<dbReference type="EMBL" id="MU864483">
    <property type="protein sequence ID" value="KAK4184575.1"/>
    <property type="molecule type" value="Genomic_DNA"/>
</dbReference>
<gene>
    <name evidence="1" type="ORF">QBC35DRAFT_391426</name>
</gene>
<comment type="caution">
    <text evidence="1">The sequence shown here is derived from an EMBL/GenBank/DDBJ whole genome shotgun (WGS) entry which is preliminary data.</text>
</comment>
<sequence length="383" mass="41834">DLLCYGSRRLCADPRDKVYGLLGIAPPEVATLINPDYTSPISEVYQTTFQITVDAVKRLDLLGYCEHSHQRRLLGLPSWIPNWSVPIGTVPSLSSAFAAGNSKAAVRFLGRSRSMEVTGVRIGVVREVKTDSAEHLKDPQRFADRVVAWAPDSVTLDTELYPTGESLLDAYTLTLCQNRVQTRPSSGESPRLPMWKMAVWNLLSDPTNPSYRSEVASSVEVGRGVGLAFVITEDVHFGLGSPSTKPSDIICVLLGCKAPIVIRPRTDGGFEVVGACYLHGFSDAESLLGPLPAPWETAFHNNISGNWVLRFRNNATGEKLLDDPRKGSLPEGWSAVNGVADLAERQQVPFQNDLTGEASDCDPRMTVEALKQCGVNLETFCLF</sequence>
<evidence type="ECO:0000313" key="2">
    <source>
        <dbReference type="Proteomes" id="UP001302126"/>
    </source>
</evidence>
<dbReference type="PANTHER" id="PTHR24148">
    <property type="entry name" value="ANKYRIN REPEAT DOMAIN-CONTAINING PROTEIN 39 HOMOLOG-RELATED"/>
    <property type="match status" value="1"/>
</dbReference>
<name>A0AAN6WMD7_9PEZI</name>
<proteinExistence type="predicted"/>
<organism evidence="1 2">
    <name type="scientific">Podospora australis</name>
    <dbReference type="NCBI Taxonomy" id="1536484"/>
    <lineage>
        <taxon>Eukaryota</taxon>
        <taxon>Fungi</taxon>
        <taxon>Dikarya</taxon>
        <taxon>Ascomycota</taxon>
        <taxon>Pezizomycotina</taxon>
        <taxon>Sordariomycetes</taxon>
        <taxon>Sordariomycetidae</taxon>
        <taxon>Sordariales</taxon>
        <taxon>Podosporaceae</taxon>
        <taxon>Podospora</taxon>
    </lineage>
</organism>
<dbReference type="Proteomes" id="UP001302126">
    <property type="component" value="Unassembled WGS sequence"/>
</dbReference>
<dbReference type="PANTHER" id="PTHR24148:SF73">
    <property type="entry name" value="HET DOMAIN PROTEIN (AFU_ORTHOLOGUE AFUA_8G01020)"/>
    <property type="match status" value="1"/>
</dbReference>
<dbReference type="AlphaFoldDB" id="A0AAN6WMD7"/>
<dbReference type="InterPro" id="IPR052895">
    <property type="entry name" value="HetReg/Transcr_Mod"/>
</dbReference>
<keyword evidence="2" id="KW-1185">Reference proteome</keyword>
<protein>
    <submittedName>
        <fullName evidence="1">Uncharacterized protein</fullName>
    </submittedName>
</protein>
<reference evidence="1" key="2">
    <citation type="submission" date="2023-05" db="EMBL/GenBank/DDBJ databases">
        <authorList>
            <consortium name="Lawrence Berkeley National Laboratory"/>
            <person name="Steindorff A."/>
            <person name="Hensen N."/>
            <person name="Bonometti L."/>
            <person name="Westerberg I."/>
            <person name="Brannstrom I.O."/>
            <person name="Guillou S."/>
            <person name="Cros-Aarteil S."/>
            <person name="Calhoun S."/>
            <person name="Haridas S."/>
            <person name="Kuo A."/>
            <person name="Mondo S."/>
            <person name="Pangilinan J."/>
            <person name="Riley R."/>
            <person name="Labutti K."/>
            <person name="Andreopoulos B."/>
            <person name="Lipzen A."/>
            <person name="Chen C."/>
            <person name="Yanf M."/>
            <person name="Daum C."/>
            <person name="Ng V."/>
            <person name="Clum A."/>
            <person name="Ohm R."/>
            <person name="Martin F."/>
            <person name="Silar P."/>
            <person name="Natvig D."/>
            <person name="Lalanne C."/>
            <person name="Gautier V."/>
            <person name="Ament-Velasquez S.L."/>
            <person name="Kruys A."/>
            <person name="Hutchinson M.I."/>
            <person name="Powell A.J."/>
            <person name="Barry K."/>
            <person name="Miller A.N."/>
            <person name="Grigoriev I.V."/>
            <person name="Debuchy R."/>
            <person name="Gladieux P."/>
            <person name="Thoren M.H."/>
            <person name="Johannesson H."/>
        </authorList>
    </citation>
    <scope>NUCLEOTIDE SEQUENCE</scope>
    <source>
        <strain evidence="1">PSN309</strain>
    </source>
</reference>
<feature type="non-terminal residue" evidence="1">
    <location>
        <position position="1"/>
    </location>
</feature>
<reference evidence="1" key="1">
    <citation type="journal article" date="2023" name="Mol. Phylogenet. Evol.">
        <title>Genome-scale phylogeny and comparative genomics of the fungal order Sordariales.</title>
        <authorList>
            <person name="Hensen N."/>
            <person name="Bonometti L."/>
            <person name="Westerberg I."/>
            <person name="Brannstrom I.O."/>
            <person name="Guillou S."/>
            <person name="Cros-Aarteil S."/>
            <person name="Calhoun S."/>
            <person name="Haridas S."/>
            <person name="Kuo A."/>
            <person name="Mondo S."/>
            <person name="Pangilinan J."/>
            <person name="Riley R."/>
            <person name="LaButti K."/>
            <person name="Andreopoulos B."/>
            <person name="Lipzen A."/>
            <person name="Chen C."/>
            <person name="Yan M."/>
            <person name="Daum C."/>
            <person name="Ng V."/>
            <person name="Clum A."/>
            <person name="Steindorff A."/>
            <person name="Ohm R.A."/>
            <person name="Martin F."/>
            <person name="Silar P."/>
            <person name="Natvig D.O."/>
            <person name="Lalanne C."/>
            <person name="Gautier V."/>
            <person name="Ament-Velasquez S.L."/>
            <person name="Kruys A."/>
            <person name="Hutchinson M.I."/>
            <person name="Powell A.J."/>
            <person name="Barry K."/>
            <person name="Miller A.N."/>
            <person name="Grigoriev I.V."/>
            <person name="Debuchy R."/>
            <person name="Gladieux P."/>
            <person name="Hiltunen Thoren M."/>
            <person name="Johannesson H."/>
        </authorList>
    </citation>
    <scope>NUCLEOTIDE SEQUENCE</scope>
    <source>
        <strain evidence="1">PSN309</strain>
    </source>
</reference>
<evidence type="ECO:0000313" key="1">
    <source>
        <dbReference type="EMBL" id="KAK4184575.1"/>
    </source>
</evidence>
<accession>A0AAN6WMD7</accession>